<organism evidence="1 2">
    <name type="scientific">Kutzneria chonburiensis</name>
    <dbReference type="NCBI Taxonomy" id="1483604"/>
    <lineage>
        <taxon>Bacteria</taxon>
        <taxon>Bacillati</taxon>
        <taxon>Actinomycetota</taxon>
        <taxon>Actinomycetes</taxon>
        <taxon>Pseudonocardiales</taxon>
        <taxon>Pseudonocardiaceae</taxon>
        <taxon>Kutzneria</taxon>
    </lineage>
</organism>
<dbReference type="EMBL" id="JBHLUD010000011">
    <property type="protein sequence ID" value="MFC0546178.1"/>
    <property type="molecule type" value="Genomic_DNA"/>
</dbReference>
<dbReference type="Proteomes" id="UP001589810">
    <property type="component" value="Unassembled WGS sequence"/>
</dbReference>
<gene>
    <name evidence="1" type="ORF">ACFFH7_32000</name>
</gene>
<evidence type="ECO:0000313" key="1">
    <source>
        <dbReference type="EMBL" id="MFC0546178.1"/>
    </source>
</evidence>
<protein>
    <submittedName>
        <fullName evidence="1">Uncharacterized protein</fullName>
    </submittedName>
</protein>
<name>A0ABV6N0W3_9PSEU</name>
<keyword evidence="2" id="KW-1185">Reference proteome</keyword>
<dbReference type="RefSeq" id="WP_273943268.1">
    <property type="nucleotide sequence ID" value="NZ_CP097263.1"/>
</dbReference>
<evidence type="ECO:0000313" key="2">
    <source>
        <dbReference type="Proteomes" id="UP001589810"/>
    </source>
</evidence>
<sequence>MRRSIWLWLLLAVLAVLLLGLLFGGYRKGSVVNAPSPSSLVSRQTMIVASAGAWDNVQ</sequence>
<comment type="caution">
    <text evidence="1">The sequence shown here is derived from an EMBL/GenBank/DDBJ whole genome shotgun (WGS) entry which is preliminary data.</text>
</comment>
<reference evidence="1 2" key="1">
    <citation type="submission" date="2024-09" db="EMBL/GenBank/DDBJ databases">
        <authorList>
            <person name="Sun Q."/>
            <person name="Mori K."/>
        </authorList>
    </citation>
    <scope>NUCLEOTIDE SEQUENCE [LARGE SCALE GENOMIC DNA]</scope>
    <source>
        <strain evidence="1 2">TBRC 1432</strain>
    </source>
</reference>
<proteinExistence type="predicted"/>
<accession>A0ABV6N0W3</accession>